<sequence length="54" mass="6006">MKLPSSSASAGASWSNTISYEQPDYKTFVTNNTDKKVDWKNNKIIHQSSGLQSN</sequence>
<dbReference type="SUPFAM" id="SSF56959">
    <property type="entry name" value="Leukocidin-like"/>
    <property type="match status" value="1"/>
</dbReference>
<reference evidence="3 4" key="1">
    <citation type="submission" date="2024-01" db="EMBL/GenBank/DDBJ databases">
        <title>Seven novel Bacillus-like species.</title>
        <authorList>
            <person name="Liu G."/>
        </authorList>
    </citation>
    <scope>NUCLEOTIDE SEQUENCE [LARGE SCALE GENOMIC DNA]</scope>
    <source>
        <strain evidence="3 4">FJAT-51639</strain>
    </source>
</reference>
<dbReference type="InterPro" id="IPR016183">
    <property type="entry name" value="Leukocidin/Hemolysin_toxin"/>
</dbReference>
<evidence type="ECO:0000259" key="2">
    <source>
        <dbReference type="Pfam" id="PF07968"/>
    </source>
</evidence>
<evidence type="ECO:0000313" key="3">
    <source>
        <dbReference type="EMBL" id="MEI4804002.1"/>
    </source>
</evidence>
<evidence type="ECO:0000313" key="4">
    <source>
        <dbReference type="Proteomes" id="UP001372526"/>
    </source>
</evidence>
<feature type="domain" description="Leukocidin/Hemolysin toxin" evidence="2">
    <location>
        <begin position="7"/>
        <end position="41"/>
    </location>
</feature>
<accession>A0ABU8FMU2</accession>
<organism evidence="3 4">
    <name type="scientific">Bacillus bruguierae</name>
    <dbReference type="NCBI Taxonomy" id="3127667"/>
    <lineage>
        <taxon>Bacteria</taxon>
        <taxon>Bacillati</taxon>
        <taxon>Bacillota</taxon>
        <taxon>Bacilli</taxon>
        <taxon>Bacillales</taxon>
        <taxon>Bacillaceae</taxon>
        <taxon>Bacillus</taxon>
    </lineage>
</organism>
<evidence type="ECO:0000256" key="1">
    <source>
        <dbReference type="ARBA" id="ARBA00022729"/>
    </source>
</evidence>
<proteinExistence type="predicted"/>
<dbReference type="Pfam" id="PF07968">
    <property type="entry name" value="Leukocidin"/>
    <property type="match status" value="1"/>
</dbReference>
<dbReference type="Proteomes" id="UP001372526">
    <property type="component" value="Unassembled WGS sequence"/>
</dbReference>
<dbReference type="EMBL" id="JBAWSX010000020">
    <property type="protein sequence ID" value="MEI4804002.1"/>
    <property type="molecule type" value="Genomic_DNA"/>
</dbReference>
<protein>
    <submittedName>
        <fullName evidence="3">Leukocidin family pore-forming toxin</fullName>
    </submittedName>
</protein>
<dbReference type="Gene3D" id="2.70.240.10">
    <property type="entry name" value="Leukocidin/porin MspA"/>
    <property type="match status" value="1"/>
</dbReference>
<keyword evidence="1" id="KW-0732">Signal</keyword>
<dbReference type="InterPro" id="IPR036435">
    <property type="entry name" value="Leukocidin/porin_MspA_sf"/>
</dbReference>
<dbReference type="RefSeq" id="WP_336474282.1">
    <property type="nucleotide sequence ID" value="NZ_JBAWSX010000020.1"/>
</dbReference>
<name>A0ABU8FMU2_9BACI</name>
<keyword evidence="4" id="KW-1185">Reference proteome</keyword>
<comment type="caution">
    <text evidence="3">The sequence shown here is derived from an EMBL/GenBank/DDBJ whole genome shotgun (WGS) entry which is preliminary data.</text>
</comment>
<gene>
    <name evidence="3" type="ORF">WAZ07_22845</name>
</gene>